<evidence type="ECO:0000313" key="1">
    <source>
        <dbReference type="EMBL" id="SEI88641.1"/>
    </source>
</evidence>
<dbReference type="AlphaFoldDB" id="A0A1H6U8J6"/>
<protein>
    <submittedName>
        <fullName evidence="1">Uncharacterized protein</fullName>
    </submittedName>
</protein>
<dbReference type="EMBL" id="FNZH01000001">
    <property type="protein sequence ID" value="SEI88641.1"/>
    <property type="molecule type" value="Genomic_DNA"/>
</dbReference>
<organism evidence="1 2">
    <name type="scientific">Cyclobacterium xiamenense</name>
    <dbReference type="NCBI Taxonomy" id="1297121"/>
    <lineage>
        <taxon>Bacteria</taxon>
        <taxon>Pseudomonadati</taxon>
        <taxon>Bacteroidota</taxon>
        <taxon>Cytophagia</taxon>
        <taxon>Cytophagales</taxon>
        <taxon>Cyclobacteriaceae</taxon>
        <taxon>Cyclobacterium</taxon>
    </lineage>
</organism>
<keyword evidence="2" id="KW-1185">Reference proteome</keyword>
<dbReference type="STRING" id="1416801.SAMN05192553_101701"/>
<name>A0A1H6U8J6_9BACT</name>
<evidence type="ECO:0000313" key="2">
    <source>
        <dbReference type="Proteomes" id="UP000199403"/>
    </source>
</evidence>
<proteinExistence type="predicted"/>
<dbReference type="OrthoDB" id="9920201at2"/>
<dbReference type="Proteomes" id="UP000199403">
    <property type="component" value="Unassembled WGS sequence"/>
</dbReference>
<reference evidence="2" key="1">
    <citation type="submission" date="2016-10" db="EMBL/GenBank/DDBJ databases">
        <authorList>
            <person name="Varghese N."/>
            <person name="Submissions S."/>
        </authorList>
    </citation>
    <scope>NUCLEOTIDE SEQUENCE [LARGE SCALE GENOMIC DNA]</scope>
    <source>
        <strain evidence="2">IBRC-M 10761</strain>
    </source>
</reference>
<gene>
    <name evidence="1" type="ORF">SAMN05192553_101701</name>
</gene>
<dbReference type="RefSeq" id="WP_092169474.1">
    <property type="nucleotide sequence ID" value="NZ_FNZH01000001.1"/>
</dbReference>
<accession>A0A1H6U8J6</accession>
<sequence>MTEIQEFVATYADLLKSEEVIVHCDTEGNIYSSIEAAYAAKKSGKTIELINLRETAMEDLKDMGITKSEAEQMIRLLELLYAGKKRGRKSNR</sequence>